<name>A0A3G5AXW0_SACSP</name>
<dbReference type="Gene3D" id="1.20.58.340">
    <property type="entry name" value="Magnesium transport protein CorA, transmembrane region"/>
    <property type="match status" value="1"/>
</dbReference>
<comment type="function">
    <text evidence="9">Putative magnesium transporter.</text>
</comment>
<reference evidence="11" key="1">
    <citation type="submission" date="2018-05" db="EMBL/GenBank/DDBJ databases">
        <title>Gene evolution and functional divergence of Magnesium transport family in Saccharum.</title>
        <authorList>
            <person name="Wang Y."/>
            <person name="Hua X."/>
            <person name="Xu J."/>
            <person name="Yu Q."/>
            <person name="Ming R."/>
            <person name="Zhang J."/>
        </authorList>
    </citation>
    <scope>NUCLEOTIDE SEQUENCE</scope>
</reference>
<dbReference type="GO" id="GO:0016020">
    <property type="term" value="C:membrane"/>
    <property type="evidence" value="ECO:0007669"/>
    <property type="project" value="UniProtKB-SubCell"/>
</dbReference>
<evidence type="ECO:0000256" key="1">
    <source>
        <dbReference type="ARBA" id="ARBA00004141"/>
    </source>
</evidence>
<evidence type="ECO:0000256" key="5">
    <source>
        <dbReference type="ARBA" id="ARBA00022842"/>
    </source>
</evidence>
<evidence type="ECO:0000256" key="8">
    <source>
        <dbReference type="ARBA" id="ARBA00023136"/>
    </source>
</evidence>
<feature type="transmembrane region" description="Helical" evidence="10">
    <location>
        <begin position="345"/>
        <end position="375"/>
    </location>
</feature>
<dbReference type="FunFam" id="1.20.58.340:FF:000023">
    <property type="entry name" value="Magnesium transporter MRS2-E"/>
    <property type="match status" value="1"/>
</dbReference>
<dbReference type="PANTHER" id="PTHR13890:SF7">
    <property type="entry name" value="MAGNESIUM TRANSPORTER MRS2-D-RELATED"/>
    <property type="match status" value="1"/>
</dbReference>
<evidence type="ECO:0000256" key="9">
    <source>
        <dbReference type="ARBA" id="ARBA00058882"/>
    </source>
</evidence>
<sequence>MATATATAPRRRHAATGAAAGEWAAVSASGEWRAEAIGKHQLVRRTGLSARDLRALDPALSHPSSVMARDRAVVVNLERVRAVITASEVLVPGPRDPTVAPLVAELRARLTAAATSPAPPRAVSVCLCLSCLSPPETPNPIRLALTARQGRTGASRRRAAAGGKVLPFEFRALEVCLEYACKSLEHETSMLEKEAYPALDALTSRVSTLNLEHVRQIKSRLVAISGGFIRDELEHLLDDDADMEAMHLSEKAAFQAASQSSRFDIGTELVEIDEEGDDDEAEAEQGSMAFMPKIDELESLLEAYFVQIDGTLNKLSTLREYVEDTEDYINIMLDDKQNQLLQMGVVLSTATLLVTSAVVVTGVFGMNIHIALFWITDFNVFWEAVGGTVAGAATLFVVAMLYYWKNGILR</sequence>
<keyword evidence="6 10" id="KW-1133">Transmembrane helix</keyword>
<dbReference type="FunFam" id="2.40.128.330:FF:000007">
    <property type="entry name" value="Putative magnesium transporter MRS2-D"/>
    <property type="match status" value="1"/>
</dbReference>
<keyword evidence="3 10" id="KW-0813">Transport</keyword>
<evidence type="ECO:0000256" key="2">
    <source>
        <dbReference type="ARBA" id="ARBA00007535"/>
    </source>
</evidence>
<evidence type="ECO:0000256" key="3">
    <source>
        <dbReference type="ARBA" id="ARBA00022448"/>
    </source>
</evidence>
<dbReference type="CDD" id="cd12823">
    <property type="entry name" value="Mrs2_Mfm1p-like"/>
    <property type="match status" value="1"/>
</dbReference>
<comment type="function">
    <text evidence="10">Magnesium transporter that may mediate the influx of magnesium.</text>
</comment>
<evidence type="ECO:0000313" key="11">
    <source>
        <dbReference type="EMBL" id="AYV92002.1"/>
    </source>
</evidence>
<dbReference type="Gene3D" id="2.40.128.330">
    <property type="match status" value="1"/>
</dbReference>
<dbReference type="AlphaFoldDB" id="A0A3G5AXW0"/>
<keyword evidence="5 10" id="KW-0460">Magnesium</keyword>
<protein>
    <recommendedName>
        <fullName evidence="10">Magnesium transporter</fullName>
    </recommendedName>
</protein>
<proteinExistence type="inferred from homology"/>
<comment type="subcellular location">
    <subcellularLocation>
        <location evidence="1 10">Membrane</location>
        <topology evidence="1 10">Multi-pass membrane protein</topology>
    </subcellularLocation>
</comment>
<keyword evidence="7 10" id="KW-0406">Ion transport</keyword>
<comment type="similarity">
    <text evidence="2 10">Belongs to the CorA metal ion transporter (MIT) (TC 1.A.35.5) family.</text>
</comment>
<organism evidence="11">
    <name type="scientific">Saccharum spontaneum</name>
    <name type="common">Wild sugarcane</name>
    <dbReference type="NCBI Taxonomy" id="62335"/>
    <lineage>
        <taxon>Eukaryota</taxon>
        <taxon>Viridiplantae</taxon>
        <taxon>Streptophyta</taxon>
        <taxon>Embryophyta</taxon>
        <taxon>Tracheophyta</taxon>
        <taxon>Spermatophyta</taxon>
        <taxon>Magnoliopsida</taxon>
        <taxon>Liliopsida</taxon>
        <taxon>Poales</taxon>
        <taxon>Poaceae</taxon>
        <taxon>PACMAD clade</taxon>
        <taxon>Panicoideae</taxon>
        <taxon>Andropogonodae</taxon>
        <taxon>Andropogoneae</taxon>
        <taxon>Saccharinae</taxon>
        <taxon>Saccharum</taxon>
        <taxon>Saccharum officinarum species complex</taxon>
    </lineage>
</organism>
<accession>A0A3G5AXW0</accession>
<evidence type="ECO:0000256" key="4">
    <source>
        <dbReference type="ARBA" id="ARBA00022692"/>
    </source>
</evidence>
<dbReference type="GO" id="GO:0015095">
    <property type="term" value="F:magnesium ion transmembrane transporter activity"/>
    <property type="evidence" value="ECO:0007669"/>
    <property type="project" value="UniProtKB-ARBA"/>
</dbReference>
<evidence type="ECO:0000256" key="7">
    <source>
        <dbReference type="ARBA" id="ARBA00023065"/>
    </source>
</evidence>
<keyword evidence="8 10" id="KW-0472">Membrane</keyword>
<dbReference type="EMBL" id="MH379212">
    <property type="protein sequence ID" value="AYV92002.1"/>
    <property type="molecule type" value="Genomic_DNA"/>
</dbReference>
<dbReference type="Pfam" id="PF22099">
    <property type="entry name" value="MRS2-like"/>
    <property type="match status" value="2"/>
</dbReference>
<dbReference type="InterPro" id="IPR039204">
    <property type="entry name" value="MRS2-like"/>
</dbReference>
<keyword evidence="4 10" id="KW-0812">Transmembrane</keyword>
<feature type="transmembrane region" description="Helical" evidence="10">
    <location>
        <begin position="381"/>
        <end position="404"/>
    </location>
</feature>
<evidence type="ECO:0000256" key="6">
    <source>
        <dbReference type="ARBA" id="ARBA00022989"/>
    </source>
</evidence>
<evidence type="ECO:0000256" key="10">
    <source>
        <dbReference type="RuleBase" id="RU366041"/>
    </source>
</evidence>
<dbReference type="PANTHER" id="PTHR13890">
    <property type="entry name" value="RNA SPLICING PROTEIN MRS2, MITOCHONDRIAL"/>
    <property type="match status" value="1"/>
</dbReference>